<dbReference type="PANTHER" id="PTHR12517">
    <property type="entry name" value="VACUOLAR PROTEIN SORTING-ASSOCIATED PROTEIN 13B"/>
    <property type="match status" value="1"/>
</dbReference>
<evidence type="ECO:0000259" key="6">
    <source>
        <dbReference type="PROSITE" id="PS50287"/>
    </source>
</evidence>
<evidence type="ECO:0000256" key="1">
    <source>
        <dbReference type="ARBA" id="ARBA00022448"/>
    </source>
</evidence>
<dbReference type="InterPro" id="IPR001695">
    <property type="entry name" value="Lysyl_oxidase"/>
</dbReference>
<keyword evidence="8" id="KW-1185">Reference proteome</keyword>
<feature type="region of interest" description="Disordered" evidence="5">
    <location>
        <begin position="374"/>
        <end position="412"/>
    </location>
</feature>
<dbReference type="PRINTS" id="PR00258">
    <property type="entry name" value="SPERACTRCPTR"/>
</dbReference>
<reference evidence="7 8" key="1">
    <citation type="submission" date="2024-03" db="EMBL/GenBank/DDBJ databases">
        <title>Adaptation during the transition from Ophiocordyceps entomopathogen to insect associate is accompanied by gene loss and intensified selection.</title>
        <authorList>
            <person name="Ward C.M."/>
            <person name="Onetto C.A."/>
            <person name="Borneman A.R."/>
        </authorList>
    </citation>
    <scope>NUCLEOTIDE SEQUENCE [LARGE SCALE GENOMIC DNA]</scope>
    <source>
        <strain evidence="7">AWRI1</strain>
        <tissue evidence="7">Single Adult Female</tissue>
    </source>
</reference>
<evidence type="ECO:0000256" key="2">
    <source>
        <dbReference type="ARBA" id="ARBA00022729"/>
    </source>
</evidence>
<comment type="caution">
    <text evidence="4">Lacks conserved residue(s) required for the propagation of feature annotation.</text>
</comment>
<dbReference type="InterPro" id="IPR026854">
    <property type="entry name" value="VPS13_N"/>
</dbReference>
<evidence type="ECO:0000313" key="8">
    <source>
        <dbReference type="Proteomes" id="UP001367676"/>
    </source>
</evidence>
<dbReference type="GO" id="GO:0016641">
    <property type="term" value="F:oxidoreductase activity, acting on the CH-NH2 group of donors, oxygen as acceptor"/>
    <property type="evidence" value="ECO:0007669"/>
    <property type="project" value="InterPro"/>
</dbReference>
<dbReference type="GO" id="GO:0016020">
    <property type="term" value="C:membrane"/>
    <property type="evidence" value="ECO:0007669"/>
    <property type="project" value="InterPro"/>
</dbReference>
<keyword evidence="3 4" id="KW-1015">Disulfide bond</keyword>
<name>A0AAN9TP18_9HEMI</name>
<evidence type="ECO:0000256" key="3">
    <source>
        <dbReference type="ARBA" id="ARBA00023157"/>
    </source>
</evidence>
<feature type="region of interest" description="Disordered" evidence="5">
    <location>
        <begin position="99"/>
        <end position="133"/>
    </location>
</feature>
<proteinExistence type="predicted"/>
<dbReference type="InterPro" id="IPR039782">
    <property type="entry name" value="VPS13B"/>
</dbReference>
<dbReference type="PRINTS" id="PR00074">
    <property type="entry name" value="LYSYLOXIDASE"/>
</dbReference>
<dbReference type="PANTHER" id="PTHR12517:SF0">
    <property type="entry name" value="INTERMEMBRANE LIPID TRANSFER PROTEIN VPS13B"/>
    <property type="match status" value="1"/>
</dbReference>
<gene>
    <name evidence="7" type="ORF">V9T40_009728</name>
</gene>
<dbReference type="InterPro" id="IPR036772">
    <property type="entry name" value="SRCR-like_dom_sf"/>
</dbReference>
<evidence type="ECO:0000256" key="5">
    <source>
        <dbReference type="SAM" id="MobiDB-lite"/>
    </source>
</evidence>
<keyword evidence="1" id="KW-0813">Transport</keyword>
<sequence length="3520" mass="397268">MFKIESYITSIILANADRYIRNFRKEDAQVSLWGGDATFHNIDLNVDALNDEINSMFVFTSGYIRDLTIHVPWTKLMSEPVTISVNTIECVMRLKTKDEKNAPVKRKTSESPTSEFSQDRRTSEEMTPSGSYSSTLTTKIMNNLAIRCENIILKLVEEDIVFSMNIEKLSFENVNEQWVQAITDITTEKLLTRKLLTLSGVTICLDKQNSSGRIETYLEPLLYRCLINIRLLRGYNRAISVKPIYTHMDILSDKMSFTICEPQLPMLFKMGETLFSSNGGDGSSDKDTACSDDSFSLNIDSDADLEKPVYENFMLEKTPAFAVDYVKTIPKADPIVINSVEYGDENYESRVASDSSQVDGETAKVLYKSIPSRKISDTSSGSHSRKYSSAYPKPRESVHSSSEPEVHSPLEVTETDTSDLFHTADSVPIATEPVSFVQRIADDVKNWSCLLIFGEISEVNVYLPTIQYVYGKEFADFDLFISQSLQNNARHESPFGIFQFYVKSIKMKCDVVSGVSEMLNSTSFITVSKNGGSANKLSFPWTVSVADISVYTLLENNANQLLLKPLFMNSTIGVTFREGSNKETVINLCVHLDFQPVVMCLDTKQASLITNICSVFGNICEVYEKNSESSSLVAEKPISTSIMENSVTDFGIARNRLTGWIQWTFTKCSVEFYHSVHEEYTRLLMQIEDSIISLEFDNVFHKLKTKLASFGMYHQSRNNKLETWQNGCHNGVLLQRSYRQLAGSGKVEEDDSEDRFLLVTVTRARSSNLRARLSLIPDSSVTPGSSGFVTEIVIKLSPIDIILPLAVLDKFLAVVKPFIHFYRTPRQTMTTQTESNRVDSETPIAYLPLAYFDIPMLRIFVPISAAPVDSDITFSDTLVCEVGSVHAHCHPENPVVRKPLNPEVYYSIAGTKYAPVEQKLRGQQYQLHIADVSVNAGLWYEIEQMLIKEQISVENPPSILEQNPAVMWNQGCHPDSKNKVDLKHLSPIISKFSTSILVAPPIEYNFLNAAVYGAYFEVDVVTEMNVFLSLHQIPFFVSLCKECVEYIYPYFLTPEKEVADSTSILLLANMIPTRLVDSGIESMEQSSVGSKDIFQEVYVTAQSLCFTVYATNEEKNEDGSSKNLKRALLHSEITQPHFLMSDENNSFTVRIDCDISQPVFIDCDVSVIKHLLSVANECSQEYQKSCSSTCHDLTMERTSIQKRNNTEYLNKIKIYFNSISGVHVRTNRIVTIFKSKNIDRGLFLNTDSTNIEAWSPHNMRNSVETVKLQCQVNGIAISLPNIRNRSFWSNVLSYNQFTTLGFEKEEILSTLILNPWNLKVDYSLMWQRWNLSKENPWKRIKLNCDSIHFHLNPSYVNTFSEIASHYKKYFSELSPRRDGKVDVHTGMDEEMSEFYKDDLRAGAFQYIKREHDDRDLSAYEVVFCNRQIQPYMCWKYPQPRKLTKLQIYPVPVEDTADDYLESCLRCQLQYFNEITNAFQQYVSFNLSKSTIQNVTLPDKKPYVVASECWRIVIFEVAHPNDGYDFKIDVKWLAGCVRVDSVFFPSLIANLQVLLNVSEIQINFFAINELNGRMLENYSVLPSPDQQLFSTMTCNDLSILFTDYDSGKIMKVSSINRARLLNYEYLMLQSFVDPFFAETLVYIDEESRCQLAGIVKNFHLRVSPSFIHTLTVARNLWTGWQPGVGLPWSITAPYIICNNMNHSVIEFTSQPFSIKRVGCHAVTCLNSEGESCLLFLSVIKHSSVVRQVIVQGSLQIYNLTNCDMDLCVVSYGKDAKSKLTQAYVVTRSSFSKNQLSSVTLPLQHKLSFKIRCGSNANDAEQGQWSGLIPLMSLEKPCNQTSWMVKLPLKNHKEHFQSFWCQLTWEVIEGMPKYLVIFGPLCSITSFLPWKIQVKIFNELGSVVNSSTVSGKGMSTDLFIPDTVSLNNYAIECSMLENGEKCLSRKKFPSCEKKKSTPKELSIPSLVDEIVKNGRNSDWPFLNIDMTRIQWKTNQIHEIKPIIKIKREEENGCGTKIEIFPWALIVNTFSCSVLWNISDAMYSVDCYEIVSPPCIEGTFKLALVDNGQTFLSGTLQLADDQSFPIPKVTGRIPMNGFVTTMIDCGDYVTYLNITSKSYEETRIINTCSSYVINNNSNLDISYSAWVVCRTGDKTFTSFDIPAQLQEKLVNLMVNETPTIGQSISKWHKIGCGDIQVLPYLILSVDEKQRYPVIFSSSAHSRCENIPSIFITAQQCQGQVFLSIWEEKSPLITIHNTSQLSLNVISSKSIKGVEGISYLPDWNWKFCVASDSVAHFHVNKQFSETSKKDSIFLMFSVESFKPLKQTKWSYGVQLKPCRNQLVTLPLSQRHIKLSIFKDGFTYVVWIKSATPDEVSAKMIRNRLSESFLPVSSSVISTPVFQEDTKIPMNDNDDIPEALIREYSSETIKFGKTNIFVDEFTCTIACEDETSLEESDLVSFNAKKVFLNFSSLQKPNEVTEDIVCKINIENYQILNEEYHLRTFDFPVILLCNPCTNPSDYKNFILENLFLTSHDRDDAALKIKIAFRIQRAFRCDIRDIEFFFSSLNGYLEDKYILKLRSAFESIFSATIESSALIQNHSSSPSDRPMPKKTSISTSTSFNHDALLDVLPAKAKSSSSKSVNVSECDTDYSFKSLVVTEAHAQKDDDPQKPTPVDSSSECNPSVSGAQVTPRLNTNCCIIPLTIVERSRRIAKPLRLRSICISSFAVTVSVRTSTTFYIAVDRSPLKFSEFKKEFLVTTPFELGNMLVVHYFMGAVYGTGWAISSLEFVGSPGVLARDLGTGIKDFVSMPIYGIATGPRGFVLGVAHGSASLMKHVMTGTLSSVTNFAGSWARTLNRFTLDADDLLQAEQIRRVPPTNIAEGILQGLSEFGISILGGISGIAHHPLQYAISNTSNRSLLNSISLGIVGVLTRPISGAAELVARTGQGILSQVGWNMMPVTPTGSTKFKHLSTMLICDLKYHWAPEFVGVVFTGEAVDGQNLSQSLWVLVTATTLHVVDAISDSERCRFDFMSYEFKSSEQDPTLIVVERPLLNARCVEPERKKSEMKKYSKLVKKKEGKIILTNGKYHYEGNVEIFHNGAWGSICDDEWDMKDATVVCKQLGFGGVEKITHGSHFGPAADRFWMDNLFCTGMEKHLSHCHFEGWGLSDCDSTEAAGVVCDPFGNSSSTTEKPKKITSSIKEFIKTDLQVRLVGGRVAKEGRVEVKYNNTDWGVICGESWSILEAMVVCRMLGLNFASYAAQTNFFGGNSSTITLSWVSCRGDEKSLDQCTVEINASECLGKQDQIAGVICSSNLPDLIIDTEELERSSYIEDRQLYFLQCAMEENCLASSAYRIQRDKKTNWLLQTRRLLRFTAKITNIGNADFRPFVPKYKWEYHQCHMHYHSMEIFATFDVLDQGGEKVAEGHKASFCLEDNQCSGRTRPVFACADYADQGISVNCSDIYRHNIDCQWVDISELNPGLYSFKVSINPEFKVAEMTYSNNVAICSMYYAETFVKIYNCSTHHP</sequence>
<feature type="region of interest" description="Disordered" evidence="5">
    <location>
        <begin position="2657"/>
        <end position="2683"/>
    </location>
</feature>
<feature type="compositionally biased region" description="Polar residues" evidence="5">
    <location>
        <begin position="2670"/>
        <end position="2683"/>
    </location>
</feature>
<evidence type="ECO:0000313" key="7">
    <source>
        <dbReference type="EMBL" id="KAK7602287.1"/>
    </source>
</evidence>
<dbReference type="Gene3D" id="3.10.250.10">
    <property type="entry name" value="SRCR-like domain"/>
    <property type="match status" value="2"/>
</dbReference>
<feature type="disulfide bond" evidence="4">
    <location>
        <begin position="3101"/>
        <end position="3165"/>
    </location>
</feature>
<feature type="disulfide bond" evidence="4">
    <location>
        <begin position="3145"/>
        <end position="3155"/>
    </location>
</feature>
<organism evidence="7 8">
    <name type="scientific">Parthenolecanium corni</name>
    <dbReference type="NCBI Taxonomy" id="536013"/>
    <lineage>
        <taxon>Eukaryota</taxon>
        <taxon>Metazoa</taxon>
        <taxon>Ecdysozoa</taxon>
        <taxon>Arthropoda</taxon>
        <taxon>Hexapoda</taxon>
        <taxon>Insecta</taxon>
        <taxon>Pterygota</taxon>
        <taxon>Neoptera</taxon>
        <taxon>Paraneoptera</taxon>
        <taxon>Hemiptera</taxon>
        <taxon>Sternorrhyncha</taxon>
        <taxon>Coccoidea</taxon>
        <taxon>Coccidae</taxon>
        <taxon>Parthenolecanium</taxon>
    </lineage>
</organism>
<feature type="disulfide bond" evidence="4">
    <location>
        <begin position="3114"/>
        <end position="3175"/>
    </location>
</feature>
<dbReference type="GO" id="GO:0005507">
    <property type="term" value="F:copper ion binding"/>
    <property type="evidence" value="ECO:0007669"/>
    <property type="project" value="InterPro"/>
</dbReference>
<dbReference type="PROSITE" id="PS50287">
    <property type="entry name" value="SRCR_2"/>
    <property type="match status" value="2"/>
</dbReference>
<dbReference type="Proteomes" id="UP001367676">
    <property type="component" value="Unassembled WGS sequence"/>
</dbReference>
<feature type="compositionally biased region" description="Basic and acidic residues" evidence="5">
    <location>
        <begin position="393"/>
        <end position="408"/>
    </location>
</feature>
<dbReference type="Pfam" id="PF01186">
    <property type="entry name" value="Lysyl_oxidase"/>
    <property type="match status" value="1"/>
</dbReference>
<dbReference type="SMART" id="SM00202">
    <property type="entry name" value="SR"/>
    <property type="match status" value="2"/>
</dbReference>
<dbReference type="PROSITE" id="PS00420">
    <property type="entry name" value="SRCR_1"/>
    <property type="match status" value="1"/>
</dbReference>
<dbReference type="FunFam" id="3.10.250.10:FF:000001">
    <property type="entry name" value="Lysyl oxidase 4 isoform X1"/>
    <property type="match status" value="1"/>
</dbReference>
<dbReference type="SUPFAM" id="SSF56487">
    <property type="entry name" value="SRCR-like"/>
    <property type="match status" value="2"/>
</dbReference>
<accession>A0AAN9TP18</accession>
<dbReference type="InterPro" id="IPR001190">
    <property type="entry name" value="SRCR"/>
</dbReference>
<keyword evidence="2" id="KW-0732">Signal</keyword>
<dbReference type="FunFam" id="3.10.250.10:FF:000035">
    <property type="entry name" value="Lysyl oxidase-like 2"/>
    <property type="match status" value="1"/>
</dbReference>
<dbReference type="Pfam" id="PF12624">
    <property type="entry name" value="VPS13_N"/>
    <property type="match status" value="1"/>
</dbReference>
<dbReference type="EMBL" id="JBBCAQ010000010">
    <property type="protein sequence ID" value="KAK7602287.1"/>
    <property type="molecule type" value="Genomic_DNA"/>
</dbReference>
<comment type="caution">
    <text evidence="7">The sequence shown here is derived from an EMBL/GenBank/DDBJ whole genome shotgun (WGS) entry which is preliminary data.</text>
</comment>
<feature type="disulfide bond" evidence="4">
    <location>
        <begin position="3275"/>
        <end position="3285"/>
    </location>
</feature>
<dbReference type="Pfam" id="PF00530">
    <property type="entry name" value="SRCR"/>
    <property type="match status" value="2"/>
</dbReference>
<feature type="domain" description="SRCR" evidence="6">
    <location>
        <begin position="3076"/>
        <end position="3176"/>
    </location>
</feature>
<protein>
    <recommendedName>
        <fullName evidence="6">SRCR domain-containing protein</fullName>
    </recommendedName>
</protein>
<evidence type="ECO:0000256" key="4">
    <source>
        <dbReference type="PROSITE-ProRule" id="PRU00196"/>
    </source>
</evidence>
<feature type="domain" description="SRCR" evidence="6">
    <location>
        <begin position="3205"/>
        <end position="3307"/>
    </location>
</feature>